<dbReference type="InterPro" id="IPR049492">
    <property type="entry name" value="BD-FAE-like_dom"/>
</dbReference>
<evidence type="ECO:0000256" key="1">
    <source>
        <dbReference type="ARBA" id="ARBA00022801"/>
    </source>
</evidence>
<name>A0A0D6P5B7_9PROT</name>
<keyword evidence="4" id="KW-1185">Reference proteome</keyword>
<evidence type="ECO:0000313" key="4">
    <source>
        <dbReference type="Proteomes" id="UP000032680"/>
    </source>
</evidence>
<proteinExistence type="predicted"/>
<comment type="caution">
    <text evidence="3">The sequence shown here is derived from an EMBL/GenBank/DDBJ whole genome shotgun (WGS) entry which is preliminary data.</text>
</comment>
<sequence length="286" mass="30745">MARRLLNRTHPLHESRMNWGLLTQAERDAAYNNAEAVANSAALTQARNAASHAWRQAHHQHLDIAYGPRPRNRLDLFPAADPSMPCLVFIHGGYWQRNSREDFACLAEGLHAHGWSFAVPGYTLAPEASLTEIVNEIHASLDWLAAHGDTRGIGGPLVVAGWSAGGHLTAMALSHPRVVAGLAISGVFELGPLRDTYLNAKLKLTEDEVAALSPLRLPPVQKPLAIAYGTRELPALIADSRDLHAMRAAAHAPGALVPVGGADHFTVLDALREATGELAHHAKLLA</sequence>
<accession>A0A0D6P5B7</accession>
<evidence type="ECO:0000259" key="2">
    <source>
        <dbReference type="Pfam" id="PF20434"/>
    </source>
</evidence>
<dbReference type="EMBL" id="BANB01000201">
    <property type="protein sequence ID" value="GAN76955.1"/>
    <property type="molecule type" value="Genomic_DNA"/>
</dbReference>
<keyword evidence="1" id="KW-0378">Hydrolase</keyword>
<protein>
    <recommendedName>
        <fullName evidence="2">BD-FAE-like domain-containing protein</fullName>
    </recommendedName>
</protein>
<organism evidence="3 4">
    <name type="scientific">Acidisphaera rubrifaciens HS-AP3</name>
    <dbReference type="NCBI Taxonomy" id="1231350"/>
    <lineage>
        <taxon>Bacteria</taxon>
        <taxon>Pseudomonadati</taxon>
        <taxon>Pseudomonadota</taxon>
        <taxon>Alphaproteobacteria</taxon>
        <taxon>Acetobacterales</taxon>
        <taxon>Acetobacteraceae</taxon>
        <taxon>Acidisphaera</taxon>
    </lineage>
</organism>
<dbReference type="InterPro" id="IPR029058">
    <property type="entry name" value="AB_hydrolase_fold"/>
</dbReference>
<dbReference type="PANTHER" id="PTHR48081:SF33">
    <property type="entry name" value="KYNURENINE FORMAMIDASE"/>
    <property type="match status" value="1"/>
</dbReference>
<dbReference type="Gene3D" id="3.40.50.1820">
    <property type="entry name" value="alpha/beta hydrolase"/>
    <property type="match status" value="1"/>
</dbReference>
<dbReference type="AlphaFoldDB" id="A0A0D6P5B7"/>
<dbReference type="Pfam" id="PF20434">
    <property type="entry name" value="BD-FAE"/>
    <property type="match status" value="1"/>
</dbReference>
<dbReference type="InterPro" id="IPR050300">
    <property type="entry name" value="GDXG_lipolytic_enzyme"/>
</dbReference>
<reference evidence="3 4" key="1">
    <citation type="submission" date="2012-11" db="EMBL/GenBank/DDBJ databases">
        <title>Whole genome sequence of Acidisphaera rubrifaciens HS-AP3.</title>
        <authorList>
            <person name="Azuma Y."/>
            <person name="Higashiura N."/>
            <person name="Hirakawa H."/>
            <person name="Matsushita K."/>
        </authorList>
    </citation>
    <scope>NUCLEOTIDE SEQUENCE [LARGE SCALE GENOMIC DNA]</scope>
    <source>
        <strain evidence="3 4">HS-AP3</strain>
    </source>
</reference>
<dbReference type="Proteomes" id="UP000032680">
    <property type="component" value="Unassembled WGS sequence"/>
</dbReference>
<evidence type="ECO:0000313" key="3">
    <source>
        <dbReference type="EMBL" id="GAN76955.1"/>
    </source>
</evidence>
<dbReference type="GO" id="GO:0016787">
    <property type="term" value="F:hydrolase activity"/>
    <property type="evidence" value="ECO:0007669"/>
    <property type="project" value="UniProtKB-KW"/>
</dbReference>
<gene>
    <name evidence="3" type="ORF">Asru_0201_02</name>
</gene>
<dbReference type="SUPFAM" id="SSF53474">
    <property type="entry name" value="alpha/beta-Hydrolases"/>
    <property type="match status" value="1"/>
</dbReference>
<dbReference type="PANTHER" id="PTHR48081">
    <property type="entry name" value="AB HYDROLASE SUPERFAMILY PROTEIN C4A8.06C"/>
    <property type="match status" value="1"/>
</dbReference>
<feature type="domain" description="BD-FAE-like" evidence="2">
    <location>
        <begin position="80"/>
        <end position="172"/>
    </location>
</feature>